<evidence type="ECO:0000313" key="1">
    <source>
        <dbReference type="EMBL" id="GMF56077.1"/>
    </source>
</evidence>
<proteinExistence type="predicted"/>
<name>A0A9W6Y8Q5_9STRA</name>
<dbReference type="Gene3D" id="3.40.395.10">
    <property type="entry name" value="Adenoviral Proteinase, Chain A"/>
    <property type="match status" value="1"/>
</dbReference>
<dbReference type="InterPro" id="IPR038765">
    <property type="entry name" value="Papain-like_cys_pep_sf"/>
</dbReference>
<gene>
    <name evidence="1" type="ORF">Pfra01_002373600</name>
</gene>
<protein>
    <submittedName>
        <fullName evidence="1">Unnamed protein product</fullName>
    </submittedName>
</protein>
<dbReference type="AlphaFoldDB" id="A0A9W6Y8Q5"/>
<evidence type="ECO:0000313" key="2">
    <source>
        <dbReference type="Proteomes" id="UP001165121"/>
    </source>
</evidence>
<dbReference type="SUPFAM" id="SSF54001">
    <property type="entry name" value="Cysteine proteinases"/>
    <property type="match status" value="1"/>
</dbReference>
<dbReference type="OrthoDB" id="109811at2759"/>
<dbReference type="EMBL" id="BSXT01003902">
    <property type="protein sequence ID" value="GMF56077.1"/>
    <property type="molecule type" value="Genomic_DNA"/>
</dbReference>
<reference evidence="1" key="1">
    <citation type="submission" date="2023-04" db="EMBL/GenBank/DDBJ databases">
        <title>Phytophthora fragariaefolia NBRC 109709.</title>
        <authorList>
            <person name="Ichikawa N."/>
            <person name="Sato H."/>
            <person name="Tonouchi N."/>
        </authorList>
    </citation>
    <scope>NUCLEOTIDE SEQUENCE</scope>
    <source>
        <strain evidence="1">NBRC 109709</strain>
    </source>
</reference>
<keyword evidence="2" id="KW-1185">Reference proteome</keyword>
<dbReference type="Proteomes" id="UP001165121">
    <property type="component" value="Unassembled WGS sequence"/>
</dbReference>
<organism evidence="1 2">
    <name type="scientific">Phytophthora fragariaefolia</name>
    <dbReference type="NCBI Taxonomy" id="1490495"/>
    <lineage>
        <taxon>Eukaryota</taxon>
        <taxon>Sar</taxon>
        <taxon>Stramenopiles</taxon>
        <taxon>Oomycota</taxon>
        <taxon>Peronosporomycetes</taxon>
        <taxon>Peronosporales</taxon>
        <taxon>Peronosporaceae</taxon>
        <taxon>Phytophthora</taxon>
    </lineage>
</organism>
<accession>A0A9W6Y8Q5</accession>
<comment type="caution">
    <text evidence="1">The sequence shown here is derived from an EMBL/GenBank/DDBJ whole genome shotgun (WGS) entry which is preliminary data.</text>
</comment>
<sequence length="198" mass="23031">MGNCVGLSSLYWNVGWPKLPKILLADLKFVIHTVNFTATHWGVIIVQLHNFKKLKKLRVHVYMYEPLKNDDYHEGMEEVWKGIFKDGGNKEREGLRNFLVRWHIAYTSDTELSFDPIDWVEVPQQPGLSSCGVMVVAQLYNFVTGNFDRQHCQVTKTAVKVMRLRMLWIIMCYSQERSISPDDTASVDKIQQQLLKQL</sequence>